<dbReference type="PANTHER" id="PTHR30408">
    <property type="entry name" value="TYPE-1 RESTRICTION ENZYME ECOKI SPECIFICITY PROTEIN"/>
    <property type="match status" value="1"/>
</dbReference>
<dbReference type="InterPro" id="IPR000055">
    <property type="entry name" value="Restrct_endonuc_typeI_TRD"/>
</dbReference>
<evidence type="ECO:0000256" key="1">
    <source>
        <dbReference type="ARBA" id="ARBA00010923"/>
    </source>
</evidence>
<comment type="similarity">
    <text evidence="1">Belongs to the type-I restriction system S methylase family.</text>
</comment>
<dbReference type="CDD" id="cd17292">
    <property type="entry name" value="RMtype1_S_LlaA17I_TRD2-CR2_like"/>
    <property type="match status" value="1"/>
</dbReference>
<dbReference type="EMBL" id="CP113499">
    <property type="protein sequence ID" value="WFQ95041.1"/>
    <property type="molecule type" value="Genomic_DNA"/>
</dbReference>
<evidence type="ECO:0000313" key="5">
    <source>
        <dbReference type="EMBL" id="WFQ95041.1"/>
    </source>
</evidence>
<dbReference type="REBASE" id="710326">
    <property type="entry name" value="S1.Mfe15407ORF288P"/>
</dbReference>
<evidence type="ECO:0000256" key="3">
    <source>
        <dbReference type="ARBA" id="ARBA00023125"/>
    </source>
</evidence>
<sequence length="393" mass="45470">MCKRVLKNQTNEISGIPFYKISTLGKKADSFISEKLYTEYKNKYSFPKKGDILITASGTIGKYSRYSGKDAYFQDSNIVWLEHNETIVINDYLYYALNFADFNASNGSTIKRLYNSDIYNTKIILCPISEQKKISKLLNIIESKIKLNNKINDNLIKQIQSIYDNWFLKFNFPNNNNKSYKNNGGEFIFNEIIGGKIPVNWKVESIFENELTEIISPGIDKFENKKMYYATKQIQNMDIQSGEYISYINRKSRANMQPISNSVWFAKMKNSIKHLFITNNMGFMLNNGILSTGFCGLKCNNNSFEYLASVILQPNFEFQKDSLSHGATQQSINNEDLKYIKLLVPDRKTLQKYHELTGPIFCKISENMCENRRLIDLKNTLLPLLMNNQVSID</sequence>
<dbReference type="InterPro" id="IPR052021">
    <property type="entry name" value="Type-I_RS_S_subunit"/>
</dbReference>
<reference evidence="5" key="1">
    <citation type="submission" date="2022-11" db="EMBL/GenBank/DDBJ databases">
        <title>Comparative genomic analysis of Mycoplasma feriruminatoris and the Mycoplasma mycoides cluster.</title>
        <authorList>
            <person name="Baby V."/>
            <person name="Ambroset C."/>
            <person name="Gaurivaud P."/>
            <person name="Boury C."/>
            <person name="Guichoux E."/>
            <person name="Lartigue C."/>
            <person name="Tardy F."/>
            <person name="Sirand-Pugnet P."/>
        </authorList>
    </citation>
    <scope>NUCLEOTIDE SEQUENCE</scope>
    <source>
        <strain evidence="5">L15407</strain>
    </source>
</reference>
<evidence type="ECO:0000313" key="6">
    <source>
        <dbReference type="Proteomes" id="UP001178740"/>
    </source>
</evidence>
<dbReference type="GO" id="GO:0003677">
    <property type="term" value="F:DNA binding"/>
    <property type="evidence" value="ECO:0007669"/>
    <property type="project" value="UniProtKB-KW"/>
</dbReference>
<dbReference type="PANTHER" id="PTHR30408:SF13">
    <property type="entry name" value="TYPE I RESTRICTION ENZYME HINDI SPECIFICITY SUBUNIT"/>
    <property type="match status" value="1"/>
</dbReference>
<dbReference type="InterPro" id="IPR044946">
    <property type="entry name" value="Restrct_endonuc_typeI_TRD_sf"/>
</dbReference>
<dbReference type="AlphaFoldDB" id="A0AAQ3HYL1"/>
<gene>
    <name evidence="5" type="ORF">MFERI15407_00289</name>
</gene>
<evidence type="ECO:0000256" key="2">
    <source>
        <dbReference type="ARBA" id="ARBA00022747"/>
    </source>
</evidence>
<protein>
    <recommendedName>
        <fullName evidence="4">Type I restriction modification DNA specificity domain-containing protein</fullName>
    </recommendedName>
</protein>
<dbReference type="Gene3D" id="3.90.220.20">
    <property type="entry name" value="DNA methylase specificity domains"/>
    <property type="match status" value="2"/>
</dbReference>
<organism evidence="5 6">
    <name type="scientific">Mycoplasma feriruminatoris</name>
    <dbReference type="NCBI Taxonomy" id="1179777"/>
    <lineage>
        <taxon>Bacteria</taxon>
        <taxon>Bacillati</taxon>
        <taxon>Mycoplasmatota</taxon>
        <taxon>Mollicutes</taxon>
        <taxon>Mycoplasmataceae</taxon>
        <taxon>Mycoplasma</taxon>
    </lineage>
</organism>
<feature type="domain" description="Type I restriction modification DNA specificity" evidence="4">
    <location>
        <begin position="3"/>
        <end position="155"/>
    </location>
</feature>
<accession>A0AAQ3HYL1</accession>
<keyword evidence="2" id="KW-0680">Restriction system</keyword>
<proteinExistence type="inferred from homology"/>
<evidence type="ECO:0000259" key="4">
    <source>
        <dbReference type="Pfam" id="PF01420"/>
    </source>
</evidence>
<dbReference type="GO" id="GO:0009307">
    <property type="term" value="P:DNA restriction-modification system"/>
    <property type="evidence" value="ECO:0007669"/>
    <property type="project" value="UniProtKB-KW"/>
</dbReference>
<dbReference type="Proteomes" id="UP001178740">
    <property type="component" value="Chromosome"/>
</dbReference>
<dbReference type="Pfam" id="PF01420">
    <property type="entry name" value="Methylase_S"/>
    <property type="match status" value="1"/>
</dbReference>
<dbReference type="SUPFAM" id="SSF116734">
    <property type="entry name" value="DNA methylase specificity domain"/>
    <property type="match status" value="2"/>
</dbReference>
<keyword evidence="3" id="KW-0238">DNA-binding</keyword>
<name>A0AAQ3HYL1_9MOLU</name>